<comment type="caution">
    <text evidence="1">The sequence shown here is derived from an EMBL/GenBank/DDBJ whole genome shotgun (WGS) entry which is preliminary data.</text>
</comment>
<accession>A0ABU5C632</accession>
<proteinExistence type="predicted"/>
<dbReference type="Proteomes" id="UP001281447">
    <property type="component" value="Unassembled WGS sequence"/>
</dbReference>
<dbReference type="InterPro" id="IPR021739">
    <property type="entry name" value="SaV-like"/>
</dbReference>
<dbReference type="EMBL" id="JAWDIP010000003">
    <property type="protein sequence ID" value="MDY0394771.1"/>
    <property type="molecule type" value="Genomic_DNA"/>
</dbReference>
<keyword evidence="2" id="KW-1185">Reference proteome</keyword>
<organism evidence="1 2">
    <name type="scientific">Tigheibacillus halophilus</name>
    <dbReference type="NCBI Taxonomy" id="361280"/>
    <lineage>
        <taxon>Bacteria</taxon>
        <taxon>Bacillati</taxon>
        <taxon>Bacillota</taxon>
        <taxon>Bacilli</taxon>
        <taxon>Bacillales</taxon>
        <taxon>Bacillaceae</taxon>
        <taxon>Tigheibacillus</taxon>
    </lineage>
</organism>
<evidence type="ECO:0000313" key="1">
    <source>
        <dbReference type="EMBL" id="MDY0394771.1"/>
    </source>
</evidence>
<sequence>MNHIEKPKTRSEVINEHFKSVNHPSHYQGKTEVIDIIDQAVDGLSGSAAFNRGNAVKYIMRAGKKGTLSLILKKQFGI</sequence>
<name>A0ABU5C632_9BACI</name>
<reference evidence="1 2" key="1">
    <citation type="submission" date="2023-10" db="EMBL/GenBank/DDBJ databases">
        <title>Virgibacillus halophilus 5B73C genome.</title>
        <authorList>
            <person name="Miliotis G."/>
            <person name="Sengupta P."/>
            <person name="Hameed A."/>
            <person name="Chuvochina M."/>
            <person name="Mcdonagh F."/>
            <person name="Simpson A.C."/>
            <person name="Singh N.K."/>
            <person name="Rekha P.D."/>
            <person name="Raman K."/>
            <person name="Hugenholtz P."/>
            <person name="Venkateswaran K."/>
        </authorList>
    </citation>
    <scope>NUCLEOTIDE SEQUENCE [LARGE SCALE GENOMIC DNA]</scope>
    <source>
        <strain evidence="1 2">5B73C</strain>
    </source>
</reference>
<gene>
    <name evidence="1" type="ORF">RWE15_10290</name>
</gene>
<dbReference type="Pfam" id="PF11753">
    <property type="entry name" value="DUF3310"/>
    <property type="match status" value="1"/>
</dbReference>
<protein>
    <submittedName>
        <fullName evidence="1">DUF3310 domain-containing protein</fullName>
    </submittedName>
</protein>
<evidence type="ECO:0000313" key="2">
    <source>
        <dbReference type="Proteomes" id="UP001281447"/>
    </source>
</evidence>